<keyword evidence="1" id="KW-0732">Signal</keyword>
<organism evidence="2 3">
    <name type="scientific">Algibacter lectus</name>
    <dbReference type="NCBI Taxonomy" id="221126"/>
    <lineage>
        <taxon>Bacteria</taxon>
        <taxon>Pseudomonadati</taxon>
        <taxon>Bacteroidota</taxon>
        <taxon>Flavobacteriia</taxon>
        <taxon>Flavobacteriales</taxon>
        <taxon>Flavobacteriaceae</taxon>
        <taxon>Algibacter</taxon>
    </lineage>
</organism>
<evidence type="ECO:0000313" key="2">
    <source>
        <dbReference type="EMBL" id="GAL82132.1"/>
    </source>
</evidence>
<proteinExistence type="predicted"/>
<dbReference type="InterPro" id="IPR028994">
    <property type="entry name" value="Integrin_alpha_N"/>
</dbReference>
<evidence type="ECO:0000256" key="1">
    <source>
        <dbReference type="ARBA" id="ARBA00022729"/>
    </source>
</evidence>
<dbReference type="InterPro" id="IPR013517">
    <property type="entry name" value="FG-GAP"/>
</dbReference>
<dbReference type="RefSeq" id="WP_227806509.1">
    <property type="nucleotide sequence ID" value="NZ_BBNU01000022.1"/>
</dbReference>
<gene>
    <name evidence="2" type="ORF">JCM19274_30</name>
</gene>
<dbReference type="SUPFAM" id="SSF69318">
    <property type="entry name" value="Integrin alpha N-terminal domain"/>
    <property type="match status" value="1"/>
</dbReference>
<accession>A0A090X6Z3</accession>
<name>A0A090X6Z3_9FLAO</name>
<dbReference type="AlphaFoldDB" id="A0A090X6Z3"/>
<protein>
    <recommendedName>
        <fullName evidence="4">ASPIC/UnbV domain-containing protein</fullName>
    </recommendedName>
</protein>
<dbReference type="Pfam" id="PF13517">
    <property type="entry name" value="FG-GAP_3"/>
    <property type="match status" value="1"/>
</dbReference>
<evidence type="ECO:0008006" key="4">
    <source>
        <dbReference type="Google" id="ProtNLM"/>
    </source>
</evidence>
<dbReference type="Proteomes" id="UP000029643">
    <property type="component" value="Unassembled WGS sequence"/>
</dbReference>
<comment type="caution">
    <text evidence="2">The sequence shown here is derived from an EMBL/GenBank/DDBJ whole genome shotgun (WGS) entry which is preliminary data.</text>
</comment>
<evidence type="ECO:0000313" key="3">
    <source>
        <dbReference type="Proteomes" id="UP000029643"/>
    </source>
</evidence>
<dbReference type="EMBL" id="BBNU01000022">
    <property type="protein sequence ID" value="GAL82132.1"/>
    <property type="molecule type" value="Genomic_DNA"/>
</dbReference>
<sequence length="95" mass="11002">MVNYFFKNNGNLTFEDASNTWADQTPPTFSNGAVYADLDNDGDLDIVVNNINDEATILKNNATDLNKGNFLNITFLVQKKQVWHRRKSYYTHRKR</sequence>
<reference evidence="2 3" key="1">
    <citation type="journal article" date="2014" name="Genome Announc.">
        <title>Draft Genome Sequences of Marine Flavobacterium Algibacter lectus Strains SS8 and NR4.</title>
        <authorList>
            <person name="Takatani N."/>
            <person name="Nakanishi M."/>
            <person name="Meirelles P."/>
            <person name="Mino S."/>
            <person name="Suda W."/>
            <person name="Oshima K."/>
            <person name="Hattori M."/>
            <person name="Ohkuma M."/>
            <person name="Hosokawa M."/>
            <person name="Miyashita K."/>
            <person name="Thompson F.L."/>
            <person name="Niwa A."/>
            <person name="Sawabe T."/>
            <person name="Sawabe T."/>
        </authorList>
    </citation>
    <scope>NUCLEOTIDE SEQUENCE [LARGE SCALE GENOMIC DNA]</scope>
    <source>
        <strain evidence="3">JCM19274</strain>
    </source>
</reference>